<protein>
    <submittedName>
        <fullName evidence="2">Uncharacterized protein</fullName>
    </submittedName>
</protein>
<evidence type="ECO:0000313" key="3">
    <source>
        <dbReference type="Proteomes" id="UP000321901"/>
    </source>
</evidence>
<feature type="transmembrane region" description="Helical" evidence="1">
    <location>
        <begin position="227"/>
        <end position="255"/>
    </location>
</feature>
<keyword evidence="1" id="KW-0812">Transmembrane</keyword>
<keyword evidence="1" id="KW-1133">Transmembrane helix</keyword>
<dbReference type="OrthoDB" id="2320684at2"/>
<gene>
    <name evidence="2" type="ORF">SLU01_12150</name>
</gene>
<dbReference type="RefSeq" id="WP_147056324.1">
    <property type="nucleotide sequence ID" value="NZ_BJYL01000016.1"/>
</dbReference>
<proteinExistence type="predicted"/>
<sequence length="402" mass="46927">MNRNYFKHEFLITSRSRRNIPFILFISVLLLSYCLILLPNEETKETYHPEEVKEYLANLEVEQEFREAKGNTGINIMTGMPVHAMNAYYYRLNHALLTAYEDKNYPRFLYLRNFSLLGNEYEYTSDENLFALSPFPGKDRSHLYKQTMMRYEDYLTNDYPITYGLMYEKTGLQALQKFLQTNGILFILFCAIFFSSDILSRDRKNKSVLQGVPLSWYRQLNLKSLSAFFYSLLVIIGILIVGVIVMSLQFGFGYFDLHVPIMIAQETFTLEDYDVMSIASFLGKTLIAVPLVVYLFIRLNVILGLLFKNEWLVLLVSSLLLFSDRLFVSRTTREIFGKDISFFPQTYFDFGKIVNGDKSFLLNTETITYMKGIVVLFVTIAVIELMLFILSKIINKRGFYFV</sequence>
<keyword evidence="3" id="KW-1185">Reference proteome</keyword>
<name>A0A511Z621_9BACL</name>
<keyword evidence="1" id="KW-0472">Membrane</keyword>
<organism evidence="2 3">
    <name type="scientific">Sporosarcina luteola</name>
    <dbReference type="NCBI Taxonomy" id="582850"/>
    <lineage>
        <taxon>Bacteria</taxon>
        <taxon>Bacillati</taxon>
        <taxon>Bacillota</taxon>
        <taxon>Bacilli</taxon>
        <taxon>Bacillales</taxon>
        <taxon>Caryophanaceae</taxon>
        <taxon>Sporosarcina</taxon>
    </lineage>
</organism>
<dbReference type="EMBL" id="BJYL01000016">
    <property type="protein sequence ID" value="GEN82903.1"/>
    <property type="molecule type" value="Genomic_DNA"/>
</dbReference>
<feature type="transmembrane region" description="Helical" evidence="1">
    <location>
        <begin position="275"/>
        <end position="297"/>
    </location>
</feature>
<feature type="transmembrane region" description="Helical" evidence="1">
    <location>
        <begin position="178"/>
        <end position="199"/>
    </location>
</feature>
<evidence type="ECO:0000313" key="2">
    <source>
        <dbReference type="EMBL" id="GEN82903.1"/>
    </source>
</evidence>
<reference evidence="2 3" key="1">
    <citation type="submission" date="2019-07" db="EMBL/GenBank/DDBJ databases">
        <title>Whole genome shotgun sequence of Sporosarcina luteola NBRC 105378.</title>
        <authorList>
            <person name="Hosoyama A."/>
            <person name="Uohara A."/>
            <person name="Ohji S."/>
            <person name="Ichikawa N."/>
        </authorList>
    </citation>
    <scope>NUCLEOTIDE SEQUENCE [LARGE SCALE GENOMIC DNA]</scope>
    <source>
        <strain evidence="2 3">NBRC 105378</strain>
    </source>
</reference>
<accession>A0A511Z621</accession>
<dbReference type="Proteomes" id="UP000321901">
    <property type="component" value="Unassembled WGS sequence"/>
</dbReference>
<dbReference type="AlphaFoldDB" id="A0A511Z621"/>
<comment type="caution">
    <text evidence="2">The sequence shown here is derived from an EMBL/GenBank/DDBJ whole genome shotgun (WGS) entry which is preliminary data.</text>
</comment>
<feature type="transmembrane region" description="Helical" evidence="1">
    <location>
        <begin position="20"/>
        <end position="38"/>
    </location>
</feature>
<feature type="transmembrane region" description="Helical" evidence="1">
    <location>
        <begin position="309"/>
        <end position="328"/>
    </location>
</feature>
<evidence type="ECO:0000256" key="1">
    <source>
        <dbReference type="SAM" id="Phobius"/>
    </source>
</evidence>
<feature type="transmembrane region" description="Helical" evidence="1">
    <location>
        <begin position="369"/>
        <end position="390"/>
    </location>
</feature>